<evidence type="ECO:0000313" key="2">
    <source>
        <dbReference type="EMBL" id="CEK83140.1"/>
    </source>
</evidence>
<dbReference type="AlphaFoldDB" id="A0A0B7ATB1"/>
<accession>A0A0B7ATB1</accession>
<proteinExistence type="predicted"/>
<gene>
    <name evidence="2" type="primary">ORF135390</name>
    <name evidence="1" type="synonym">ORF135388</name>
</gene>
<protein>
    <submittedName>
        <fullName evidence="2">Uncharacterized protein</fullName>
    </submittedName>
</protein>
<organism evidence="2">
    <name type="scientific">Arion vulgaris</name>
    <dbReference type="NCBI Taxonomy" id="1028688"/>
    <lineage>
        <taxon>Eukaryota</taxon>
        <taxon>Metazoa</taxon>
        <taxon>Spiralia</taxon>
        <taxon>Lophotrochozoa</taxon>
        <taxon>Mollusca</taxon>
        <taxon>Gastropoda</taxon>
        <taxon>Heterobranchia</taxon>
        <taxon>Euthyneura</taxon>
        <taxon>Panpulmonata</taxon>
        <taxon>Eupulmonata</taxon>
        <taxon>Stylommatophora</taxon>
        <taxon>Helicina</taxon>
        <taxon>Arionoidea</taxon>
        <taxon>Arionidae</taxon>
        <taxon>Arion</taxon>
    </lineage>
</organism>
<dbReference type="EMBL" id="HACG01036274">
    <property type="protein sequence ID" value="CEK83139.1"/>
    <property type="molecule type" value="Transcribed_RNA"/>
</dbReference>
<dbReference type="EMBL" id="HACG01036275">
    <property type="protein sequence ID" value="CEK83140.1"/>
    <property type="molecule type" value="Transcribed_RNA"/>
</dbReference>
<sequence>SLLGSDHIEITKSGLTSGQYEVFEEEEFNAVTTLPQRFPNIKNVLCLFQINCFMFVLYGRCFKEVHSEVKTCTSLKTSDIVNLPVWKLSRQNPDNDTHR</sequence>
<feature type="non-terminal residue" evidence="2">
    <location>
        <position position="1"/>
    </location>
</feature>
<name>A0A0B7ATB1_9EUPU</name>
<evidence type="ECO:0000313" key="1">
    <source>
        <dbReference type="EMBL" id="CEK83139.1"/>
    </source>
</evidence>
<reference evidence="2" key="1">
    <citation type="submission" date="2014-12" db="EMBL/GenBank/DDBJ databases">
        <title>Insight into the proteome of Arion vulgaris.</title>
        <authorList>
            <person name="Aradska J."/>
            <person name="Bulat T."/>
            <person name="Smidak R."/>
            <person name="Sarate P."/>
            <person name="Gangsoo J."/>
            <person name="Sialana F."/>
            <person name="Bilban M."/>
            <person name="Lubec G."/>
        </authorList>
    </citation>
    <scope>NUCLEOTIDE SEQUENCE</scope>
    <source>
        <tissue evidence="2">Skin</tissue>
    </source>
</reference>